<dbReference type="Pfam" id="PF10976">
    <property type="entry name" value="DUF2790"/>
    <property type="match status" value="1"/>
</dbReference>
<reference evidence="2 3" key="1">
    <citation type="submission" date="2019-09" db="EMBL/GenBank/DDBJ databases">
        <authorList>
            <person name="Chandra G."/>
            <person name="Truman W A."/>
        </authorList>
    </citation>
    <scope>NUCLEOTIDE SEQUENCE [LARGE SCALE GENOMIC DNA]</scope>
    <source>
        <strain evidence="2">PS723</strain>
    </source>
</reference>
<dbReference type="RefSeq" id="WP_150803315.1">
    <property type="nucleotide sequence ID" value="NZ_CABVHY010000007.1"/>
</dbReference>
<dbReference type="Gene3D" id="2.30.140.50">
    <property type="entry name" value="Protein of unknown function DUF2790"/>
    <property type="match status" value="1"/>
</dbReference>
<keyword evidence="1" id="KW-0732">Signal</keyword>
<feature type="signal peptide" evidence="1">
    <location>
        <begin position="1"/>
        <end position="18"/>
    </location>
</feature>
<dbReference type="InterPro" id="IPR021245">
    <property type="entry name" value="DUF2790"/>
</dbReference>
<name>A0A5E7BD06_PSEFL</name>
<protein>
    <recommendedName>
        <fullName evidence="4">DUF2790 domain-containing protein</fullName>
    </recommendedName>
</protein>
<dbReference type="AlphaFoldDB" id="A0A5E7BD06"/>
<evidence type="ECO:0000313" key="2">
    <source>
        <dbReference type="EMBL" id="VVN90102.1"/>
    </source>
</evidence>
<dbReference type="EMBL" id="CABVHY010000007">
    <property type="protein sequence ID" value="VVN90102.1"/>
    <property type="molecule type" value="Genomic_DNA"/>
</dbReference>
<proteinExistence type="predicted"/>
<accession>A0A5E7BD06</accession>
<organism evidence="2 3">
    <name type="scientific">Pseudomonas fluorescens</name>
    <dbReference type="NCBI Taxonomy" id="294"/>
    <lineage>
        <taxon>Bacteria</taxon>
        <taxon>Pseudomonadati</taxon>
        <taxon>Pseudomonadota</taxon>
        <taxon>Gammaproteobacteria</taxon>
        <taxon>Pseudomonadales</taxon>
        <taxon>Pseudomonadaceae</taxon>
        <taxon>Pseudomonas</taxon>
    </lineage>
</organism>
<dbReference type="OrthoDB" id="6902519at2"/>
<dbReference type="Proteomes" id="UP000379480">
    <property type="component" value="Unassembled WGS sequence"/>
</dbReference>
<gene>
    <name evidence="2" type="ORF">PS723_01803</name>
</gene>
<feature type="chain" id="PRO_5022885805" description="DUF2790 domain-containing protein" evidence="1">
    <location>
        <begin position="19"/>
        <end position="81"/>
    </location>
</feature>
<evidence type="ECO:0000313" key="3">
    <source>
        <dbReference type="Proteomes" id="UP000379480"/>
    </source>
</evidence>
<sequence precursor="true">MKNLISLVLAVMATSVMAADNEQIPATTYNPAQPPDIAKVISVTPTANACEVVPATMVYVDHQGQTHRLDYQVMGGCSGSS</sequence>
<evidence type="ECO:0008006" key="4">
    <source>
        <dbReference type="Google" id="ProtNLM"/>
    </source>
</evidence>
<evidence type="ECO:0000256" key="1">
    <source>
        <dbReference type="SAM" id="SignalP"/>
    </source>
</evidence>